<dbReference type="OrthoDB" id="3231685at2"/>
<protein>
    <submittedName>
        <fullName evidence="4">Uncharacterized protein</fullName>
    </submittedName>
</protein>
<evidence type="ECO:0000313" key="5">
    <source>
        <dbReference type="Proteomes" id="UP000326336"/>
    </source>
</evidence>
<dbReference type="Gene3D" id="3.40.33.10">
    <property type="entry name" value="CAP"/>
    <property type="match status" value="1"/>
</dbReference>
<feature type="signal peptide" evidence="1">
    <location>
        <begin position="1"/>
        <end position="32"/>
    </location>
</feature>
<accession>A0A5N5RLU1</accession>
<dbReference type="Pfam" id="PF18885">
    <property type="entry name" value="DUF5648"/>
    <property type="match status" value="1"/>
</dbReference>
<organism evidence="4 5">
    <name type="scientific">Bifidobacterium jacchi</name>
    <dbReference type="NCBI Taxonomy" id="2490545"/>
    <lineage>
        <taxon>Bacteria</taxon>
        <taxon>Bacillati</taxon>
        <taxon>Actinomycetota</taxon>
        <taxon>Actinomycetes</taxon>
        <taxon>Bifidobacteriales</taxon>
        <taxon>Bifidobacteriaceae</taxon>
        <taxon>Bifidobacterium</taxon>
    </lineage>
</organism>
<feature type="domain" description="SCP" evidence="2">
    <location>
        <begin position="148"/>
        <end position="252"/>
    </location>
</feature>
<keyword evidence="5" id="KW-1185">Reference proteome</keyword>
<dbReference type="InterPro" id="IPR008964">
    <property type="entry name" value="Invasin/intimin_cell_adhesion"/>
</dbReference>
<keyword evidence="1" id="KW-0732">Signal</keyword>
<evidence type="ECO:0000313" key="4">
    <source>
        <dbReference type="EMBL" id="KAB5607900.1"/>
    </source>
</evidence>
<name>A0A5N5RLU1_9BIFI</name>
<dbReference type="EMBL" id="RQSP01000006">
    <property type="protein sequence ID" value="KAB5607900.1"/>
    <property type="molecule type" value="Genomic_DNA"/>
</dbReference>
<dbReference type="InterPro" id="IPR014044">
    <property type="entry name" value="CAP_dom"/>
</dbReference>
<feature type="domain" description="DUF5648" evidence="3">
    <location>
        <begin position="373"/>
        <end position="503"/>
    </location>
</feature>
<dbReference type="InterPro" id="IPR035940">
    <property type="entry name" value="CAP_sf"/>
</dbReference>
<dbReference type="SUPFAM" id="SSF55797">
    <property type="entry name" value="PR-1-like"/>
    <property type="match status" value="1"/>
</dbReference>
<dbReference type="InterPro" id="IPR043708">
    <property type="entry name" value="DUF5648"/>
</dbReference>
<dbReference type="SUPFAM" id="SSF49373">
    <property type="entry name" value="Invasin/intimin cell-adhesion fragments"/>
    <property type="match status" value="1"/>
</dbReference>
<evidence type="ECO:0000259" key="2">
    <source>
        <dbReference type="Pfam" id="PF00188"/>
    </source>
</evidence>
<dbReference type="Pfam" id="PF00188">
    <property type="entry name" value="CAP"/>
    <property type="match status" value="1"/>
</dbReference>
<feature type="chain" id="PRO_5025072853" evidence="1">
    <location>
        <begin position="33"/>
        <end position="504"/>
    </location>
</feature>
<dbReference type="AlphaFoldDB" id="A0A5N5RLU1"/>
<comment type="caution">
    <text evidence="4">The sequence shown here is derived from an EMBL/GenBank/DDBJ whole genome shotgun (WGS) entry which is preliminary data.</text>
</comment>
<dbReference type="Proteomes" id="UP000326336">
    <property type="component" value="Unassembled WGS sequence"/>
</dbReference>
<sequence length="504" mass="55740">MYVQIIGRRIIGLTVTVALLFGSTAAVQMASAEEGGPSPTSIVDGDPAVRQDQPQVLSVQPRADTEKTSVLGVTLGSGTTVFTTVVLNQKDVRAKALSGVVKWRRDALKDSRIKVQYWDEATNSPKYVTIAKYLLLKGMSQQQYLSPKWSNALERIAVQRAVEAADYQLGHSRPNGQDWSTAAFGQDSTWREILAWGVSDASEAVDLWASEKGEYLKEVEGKSHGVTGHYVQLIDPDARWYGFGQGESPEWGTSFAGEAADNVINQSQAATNWTGRKTVEVNVADALLNKGVYSNIPGSLEVGRRVAGVVKLRYLSGHYQFRGAWSSTNPAILSVSNGNVVTAKKAGEAAIRVSGQGKSFSFKVRVINASKVPVYRVYNRRSGLHHYTTNAAEKNMLVAKGWRYEGVSFNAARGGSGLKPVYREYNRRNGNHNWTMNKREHDMLVNLGWRNEGIAWYVLPSAPTTVYRLYNPNSGEHVYTTNYYEYQLVGSRGWRREGVAWKSL</sequence>
<reference evidence="4 5" key="1">
    <citation type="journal article" date="2019" name="Int. J. Syst. Evol. Microbiol.">
        <title>Bifidobacterium jacchi sp. nov., isolated from the faeces of a baby common marmoset (Callithrix jacchus).</title>
        <authorList>
            <person name="Modesto M."/>
            <person name="Watanabe K."/>
            <person name="Arita M."/>
            <person name="Satti M."/>
            <person name="Oki K."/>
            <person name="Sciavilla P."/>
            <person name="Patavino C."/>
            <person name="Camma C."/>
            <person name="Michelini S."/>
            <person name="Sgorbati B."/>
            <person name="Mattarelli P."/>
        </authorList>
    </citation>
    <scope>NUCLEOTIDE SEQUENCE [LARGE SCALE GENOMIC DNA]</scope>
    <source>
        <strain evidence="4 5">MRM 9.3</strain>
    </source>
</reference>
<evidence type="ECO:0000256" key="1">
    <source>
        <dbReference type="SAM" id="SignalP"/>
    </source>
</evidence>
<dbReference type="Gene3D" id="2.60.40.1080">
    <property type="match status" value="1"/>
</dbReference>
<proteinExistence type="predicted"/>
<dbReference type="RefSeq" id="WP_151916303.1">
    <property type="nucleotide sequence ID" value="NZ_RQSP01000006.1"/>
</dbReference>
<gene>
    <name evidence="4" type="ORF">EHS19_02890</name>
</gene>
<evidence type="ECO:0000259" key="3">
    <source>
        <dbReference type="Pfam" id="PF18885"/>
    </source>
</evidence>